<evidence type="ECO:0000256" key="16">
    <source>
        <dbReference type="SAM" id="Coils"/>
    </source>
</evidence>
<evidence type="ECO:0000256" key="13">
    <source>
        <dbReference type="ARBA" id="ARBA00023242"/>
    </source>
</evidence>
<feature type="compositionally biased region" description="Polar residues" evidence="17">
    <location>
        <begin position="221"/>
        <end position="234"/>
    </location>
</feature>
<feature type="coiled-coil region" evidence="16">
    <location>
        <begin position="296"/>
        <end position="330"/>
    </location>
</feature>
<dbReference type="Gene3D" id="2.20.70.10">
    <property type="match status" value="2"/>
</dbReference>
<proteinExistence type="inferred from homology"/>
<dbReference type="GO" id="GO:0005634">
    <property type="term" value="C:nucleus"/>
    <property type="evidence" value="ECO:0007669"/>
    <property type="project" value="UniProtKB-SubCell"/>
</dbReference>
<dbReference type="PANTHER" id="PTHR43730:SF1">
    <property type="entry name" value="BETA-MANNOSIDASE"/>
    <property type="match status" value="1"/>
</dbReference>
<dbReference type="InterPro" id="IPR054593">
    <property type="entry name" value="Beta-mannosidase-like_N2"/>
</dbReference>
<dbReference type="EC" id="3.2.1.25" evidence="5"/>
<dbReference type="InterPro" id="IPR041625">
    <property type="entry name" value="Beta-mannosidase_Ig"/>
</dbReference>
<evidence type="ECO:0000259" key="18">
    <source>
        <dbReference type="PROSITE" id="PS50020"/>
    </source>
</evidence>
<keyword evidence="16" id="KW-0175">Coiled coil</keyword>
<feature type="domain" description="WW" evidence="18">
    <location>
        <begin position="101"/>
        <end position="129"/>
    </location>
</feature>
<evidence type="ECO:0000256" key="12">
    <source>
        <dbReference type="ARBA" id="ARBA00023228"/>
    </source>
</evidence>
<keyword evidence="7" id="KW-0732">Signal</keyword>
<evidence type="ECO:0000256" key="10">
    <source>
        <dbReference type="ARBA" id="ARBA00023180"/>
    </source>
</evidence>
<dbReference type="SMART" id="SM00456">
    <property type="entry name" value="WW"/>
    <property type="match status" value="2"/>
</dbReference>
<dbReference type="CDD" id="cd00201">
    <property type="entry name" value="WW"/>
    <property type="match status" value="2"/>
</dbReference>
<dbReference type="Proteomes" id="UP000663828">
    <property type="component" value="Unassembled WGS sequence"/>
</dbReference>
<dbReference type="SUPFAM" id="SSF81698">
    <property type="entry name" value="FF domain"/>
    <property type="match status" value="5"/>
</dbReference>
<dbReference type="PROSITE" id="PS50020">
    <property type="entry name" value="WW_DOMAIN_2"/>
    <property type="match status" value="2"/>
</dbReference>
<evidence type="ECO:0000256" key="11">
    <source>
        <dbReference type="ARBA" id="ARBA00023187"/>
    </source>
</evidence>
<dbReference type="Pfam" id="PF25432">
    <property type="entry name" value="FF_PRPF40A"/>
    <property type="match status" value="1"/>
</dbReference>
<dbReference type="Gene3D" id="2.60.40.10">
    <property type="entry name" value="Immunoglobulins"/>
    <property type="match status" value="2"/>
</dbReference>
<feature type="domain" description="WW" evidence="18">
    <location>
        <begin position="61"/>
        <end position="88"/>
    </location>
</feature>
<feature type="compositionally biased region" description="Basic and acidic residues" evidence="17">
    <location>
        <begin position="825"/>
        <end position="839"/>
    </location>
</feature>
<feature type="coiled-coil region" evidence="16">
    <location>
        <begin position="576"/>
        <end position="606"/>
    </location>
</feature>
<dbReference type="PROSITE" id="PS51676">
    <property type="entry name" value="FF"/>
    <property type="match status" value="5"/>
</dbReference>
<dbReference type="Pfam" id="PF00397">
    <property type="entry name" value="WW"/>
    <property type="match status" value="2"/>
</dbReference>
<dbReference type="GO" id="GO:0008380">
    <property type="term" value="P:RNA splicing"/>
    <property type="evidence" value="ECO:0007669"/>
    <property type="project" value="UniProtKB-KW"/>
</dbReference>
<dbReference type="InterPro" id="IPR036020">
    <property type="entry name" value="WW_dom_sf"/>
</dbReference>
<dbReference type="InterPro" id="IPR036156">
    <property type="entry name" value="Beta-gal/glucu_dom_sf"/>
</dbReference>
<dbReference type="InterPro" id="IPR050887">
    <property type="entry name" value="Beta-mannosidase_GH2"/>
</dbReference>
<dbReference type="Pfam" id="PF01846">
    <property type="entry name" value="FF"/>
    <property type="match status" value="3"/>
</dbReference>
<dbReference type="GO" id="GO:0006397">
    <property type="term" value="P:mRNA processing"/>
    <property type="evidence" value="ECO:0007669"/>
    <property type="project" value="UniProtKB-KW"/>
</dbReference>
<feature type="domain" description="FF" evidence="19">
    <location>
        <begin position="377"/>
        <end position="437"/>
    </location>
</feature>
<dbReference type="Gene3D" id="1.10.10.440">
    <property type="entry name" value="FF domain"/>
    <property type="match status" value="5"/>
</dbReference>
<keyword evidence="9" id="KW-0378">Hydrolase</keyword>
<dbReference type="FunFam" id="1.10.10.440:FF:000003">
    <property type="entry name" value="Pre-mRNA processing factor 40 homolog A"/>
    <property type="match status" value="1"/>
</dbReference>
<feature type="domain" description="FF" evidence="19">
    <location>
        <begin position="593"/>
        <end position="649"/>
    </location>
</feature>
<evidence type="ECO:0000256" key="6">
    <source>
        <dbReference type="ARBA" id="ARBA00022664"/>
    </source>
</evidence>
<dbReference type="FunFam" id="3.20.20.80:FF:000050">
    <property type="entry name" value="Beta-mannosidase B"/>
    <property type="match status" value="1"/>
</dbReference>
<dbReference type="InterPro" id="IPR002713">
    <property type="entry name" value="FF_domain"/>
</dbReference>
<protein>
    <recommendedName>
        <fullName evidence="5">beta-mannosidase</fullName>
        <ecNumber evidence="5">3.2.1.25</ecNumber>
    </recommendedName>
    <alternativeName>
        <fullName evidence="15">Mannanase</fullName>
    </alternativeName>
</protein>
<feature type="region of interest" description="Disordered" evidence="17">
    <location>
        <begin position="654"/>
        <end position="769"/>
    </location>
</feature>
<dbReference type="SUPFAM" id="SSF51045">
    <property type="entry name" value="WW domain"/>
    <property type="match status" value="2"/>
</dbReference>
<feature type="compositionally biased region" description="Basic residues" evidence="17">
    <location>
        <begin position="872"/>
        <end position="902"/>
    </location>
</feature>
<dbReference type="PROSITE" id="PS01159">
    <property type="entry name" value="WW_DOMAIN_1"/>
    <property type="match status" value="2"/>
</dbReference>
<feature type="compositionally biased region" description="Polar residues" evidence="17">
    <location>
        <begin position="142"/>
        <end position="158"/>
    </location>
</feature>
<feature type="domain" description="FF" evidence="19">
    <location>
        <begin position="309"/>
        <end position="364"/>
    </location>
</feature>
<dbReference type="SUPFAM" id="SSF49303">
    <property type="entry name" value="beta-Galactosidase/glucuronidase domain"/>
    <property type="match status" value="1"/>
</dbReference>
<feature type="region of interest" description="Disordered" evidence="17">
    <location>
        <begin position="204"/>
        <end position="236"/>
    </location>
</feature>
<comment type="subcellular location">
    <subcellularLocation>
        <location evidence="3">Lysosome</location>
    </subcellularLocation>
    <subcellularLocation>
        <location evidence="2">Nucleus</location>
    </subcellularLocation>
</comment>
<dbReference type="InterPro" id="IPR036517">
    <property type="entry name" value="FF_domain_sf"/>
</dbReference>
<reference evidence="20" key="1">
    <citation type="submission" date="2021-02" db="EMBL/GenBank/DDBJ databases">
        <authorList>
            <person name="Nowell W R."/>
        </authorList>
    </citation>
    <scope>NUCLEOTIDE SEQUENCE</scope>
</reference>
<keyword evidence="6" id="KW-0507">mRNA processing</keyword>
<name>A0A814BJG8_ADIRI</name>
<accession>A0A814BJG8</accession>
<dbReference type="InterPro" id="IPR017853">
    <property type="entry name" value="GH"/>
</dbReference>
<evidence type="ECO:0000313" key="21">
    <source>
        <dbReference type="Proteomes" id="UP000663828"/>
    </source>
</evidence>
<evidence type="ECO:0000313" key="20">
    <source>
        <dbReference type="EMBL" id="CAF0928720.1"/>
    </source>
</evidence>
<evidence type="ECO:0000256" key="9">
    <source>
        <dbReference type="ARBA" id="ARBA00022801"/>
    </source>
</evidence>
<evidence type="ECO:0000256" key="4">
    <source>
        <dbReference type="ARBA" id="ARBA00007401"/>
    </source>
</evidence>
<evidence type="ECO:0000256" key="15">
    <source>
        <dbReference type="ARBA" id="ARBA00033445"/>
    </source>
</evidence>
<feature type="compositionally biased region" description="Basic residues" evidence="17">
    <location>
        <begin position="660"/>
        <end position="679"/>
    </location>
</feature>
<dbReference type="Gene3D" id="3.20.20.80">
    <property type="entry name" value="Glycosidases"/>
    <property type="match status" value="1"/>
</dbReference>
<evidence type="ECO:0000256" key="3">
    <source>
        <dbReference type="ARBA" id="ARBA00004371"/>
    </source>
</evidence>
<dbReference type="FunFam" id="1.10.10.440:FF:000013">
    <property type="entry name" value="pre-mRNA-processing protein 40A isoform X1"/>
    <property type="match status" value="1"/>
</dbReference>
<keyword evidence="10" id="KW-0325">Glycoprotein</keyword>
<feature type="compositionally biased region" description="Basic residues" evidence="17">
    <location>
        <begin position="840"/>
        <end position="853"/>
    </location>
</feature>
<dbReference type="SUPFAM" id="SSF49785">
    <property type="entry name" value="Galactose-binding domain-like"/>
    <property type="match status" value="1"/>
</dbReference>
<keyword evidence="14" id="KW-0326">Glycosidase</keyword>
<comment type="catalytic activity">
    <reaction evidence="1">
        <text>Hydrolysis of terminal, non-reducing beta-D-mannose residues in beta-D-mannosides.</text>
        <dbReference type="EC" id="3.2.1.25"/>
    </reaction>
</comment>
<keyword evidence="21" id="KW-1185">Reference proteome</keyword>
<evidence type="ECO:0000256" key="5">
    <source>
        <dbReference type="ARBA" id="ARBA00012754"/>
    </source>
</evidence>
<dbReference type="InterPro" id="IPR001202">
    <property type="entry name" value="WW_dom"/>
</dbReference>
<dbReference type="Pfam" id="PF17753">
    <property type="entry name" value="Ig_mannosidase"/>
    <property type="match status" value="1"/>
</dbReference>
<dbReference type="GO" id="GO:0005764">
    <property type="term" value="C:lysosome"/>
    <property type="evidence" value="ECO:0007669"/>
    <property type="project" value="UniProtKB-SubCell"/>
</dbReference>
<evidence type="ECO:0000259" key="19">
    <source>
        <dbReference type="PROSITE" id="PS51676"/>
    </source>
</evidence>
<evidence type="ECO:0000256" key="7">
    <source>
        <dbReference type="ARBA" id="ARBA00022729"/>
    </source>
</evidence>
<dbReference type="SMART" id="SM00441">
    <property type="entry name" value="FF"/>
    <property type="match status" value="4"/>
</dbReference>
<feature type="region of interest" description="Disordered" evidence="17">
    <location>
        <begin position="142"/>
        <end position="162"/>
    </location>
</feature>
<evidence type="ECO:0000256" key="14">
    <source>
        <dbReference type="ARBA" id="ARBA00023295"/>
    </source>
</evidence>
<evidence type="ECO:0000256" key="8">
    <source>
        <dbReference type="ARBA" id="ARBA00022737"/>
    </source>
</evidence>
<comment type="caution">
    <text evidence="20">The sequence shown here is derived from an EMBL/GenBank/DDBJ whole genome shotgun (WGS) entry which is preliminary data.</text>
</comment>
<keyword evidence="13" id="KW-0539">Nucleus</keyword>
<keyword evidence="8" id="KW-0677">Repeat</keyword>
<dbReference type="GO" id="GO:0004567">
    <property type="term" value="F:beta-mannosidase activity"/>
    <property type="evidence" value="ECO:0007669"/>
    <property type="project" value="UniProtKB-EC"/>
</dbReference>
<dbReference type="InterPro" id="IPR013783">
    <property type="entry name" value="Ig-like_fold"/>
</dbReference>
<evidence type="ECO:0000256" key="1">
    <source>
        <dbReference type="ARBA" id="ARBA00000829"/>
    </source>
</evidence>
<dbReference type="Pfam" id="PF22666">
    <property type="entry name" value="Glyco_hydro_2_N2"/>
    <property type="match status" value="1"/>
</dbReference>
<feature type="domain" description="FF" evidence="19">
    <location>
        <begin position="455"/>
        <end position="517"/>
    </location>
</feature>
<evidence type="ECO:0000256" key="2">
    <source>
        <dbReference type="ARBA" id="ARBA00004123"/>
    </source>
</evidence>
<sequence>MQHAPPGWPGGQYPPNAMMPPPHMMMMPPLIPPPGAVGMNGGMKMEEGFGSPASQEKKTLWTEHKAPDGRTYYYNSISKESRWEKPDELKTPAELMLSQCPWREYKAENGRIYYHNVDTKESRWTKPKELEDIEKMAPQQQVLAESPSATGSPATALTPNIPPPMMPPFGMMPPMMPPFSAFPPPTMMAGMQQMTASPVVNDVELGSNENSRDGSEDTSSDRMGNNSPAINNEPQVKIEYASKKEAMDAFRELLREKNVPSNSTWEQALKLIGNDPRYAAIKHINEKKQTFNAYKVSRVKEEKEAERLKLKQIKEEFETYLQNCEHMNSTIKYKEAEKLFGRLQVWIAVPERDRRDLFEDVVSYLDKKEREEARALKKRNVQALKDILSNMPRVNYRTTWKKARRLLIDNTDFANDIELQNMDREDALIVFEDHIRELERVHEDEMETQRKFLRRTNRKNREAFLYFLDELHDQGKLHSMSLWSELFGIISNDERFSKMLGQPGSTPLDLFKLYVDDLKARYHDEKKIVKEILRDKGYTIDIDSTFEKFAEIISTDKRAAVLDAGNIKLTFNDLMERAESKEKDRLKEEARKQKRLESNFKLLLKNRLDSLTEQSKWEDVKEQIENDNDYLALSSDADRIRLFEDYHRQVVAEAQAAAAHHSHHHHKKARKEKKKRKHEKSASSAAVASDSEGEEKKKSSSSAEVAAPIASTSEPIPTEAVGSDEGETKDSDGGVPTSTGPAASVSESTSGTKSKKSIYTRPQIPENKVGCGKCGYVGHLTFQCRNFLQANPSKAVVLDVSSTSSPSSDDDNDTPLQQLARQEINREKQQAQKKDAEVKSKKKEKSKRKRRRSPSTSSTSESESESESESKHSKRKRHHKHRHHSSKSKKSKKSSKQRRHHSDNKTYFAHGQIPGSVHTILLAANQITEPYWNFNDVDLRSLIYTSWTFTKDFTLTNDFLTSTQFTLHFDQIDTVANITLNECFLGRTNSMFIPYNFNILRSCLQSTNQLRIDFESPVIYALNQAKAYNDTVPPDCPPDVQHGECHVQFIRKEPCSFSWDWATFAPIGIPGDVYLESTNNADISIELESVNVASYEATGNQWQVDILLSSHNDPFGCRLKFILENTSFAYEVTTIFDHEISISVLIPDENIELWWPNGYGEQKLYTLSIYNKEQFIGSRLIGFRTVQLIQHDYGSQINGTSFYFLINYQPIFIKGSNWIPPDAFQERVTDTDLERLLRSAQVASMNMLRIWGGGIYERNSFYELADHLGIMLWHDFMFACSLYPVDKAFLQNVHDEVVYQVKRLQSHASIVLWAGNNENEGAVAQNWYGIPKERMAKVKDDYRQLYVNTVMAAVKEIDKGNNRPFVTSSPSNGIESIKEDYIATDPNDSIYGDVHFYGYGIDSWDPRTYPITRFLSETGIQSLPSLDTWKQATTNPMDFNFNSSFLQHREHSDNQLTGIMSYIQSNLPLPVTKDPLKNFTQLIYLSQINQAMTLKSISDICRVHSSVNTIDPKTSQGHTMGLMYWQINDIWQGPTWSTIEYGFRWKMAHYYVQHMYEPVYPIAILTPYQANVTDETARISLNIVNDLAKEISGQLTCSIHTLDTFAVRMSMAYDITLGFATLKHIVDLPYKLLMNRADCSNDRQYCLLHCWLNYNHHQVDQTLFFTSPKAYQLYQPNLRIENVQQVTPMDIVFRISATRPALFVWLEVSSYMSGYFSRNGFHMFEPVSTVTFHSWTPITNFTSASFALRSNSLFDVTQP</sequence>
<comment type="similarity">
    <text evidence="4">Belongs to the glycosyl hydrolase 2 family.</text>
</comment>
<dbReference type="GO" id="GO:0006516">
    <property type="term" value="P:glycoprotein catabolic process"/>
    <property type="evidence" value="ECO:0007669"/>
    <property type="project" value="TreeGrafter"/>
</dbReference>
<dbReference type="PANTHER" id="PTHR43730">
    <property type="entry name" value="BETA-MANNOSIDASE"/>
    <property type="match status" value="1"/>
</dbReference>
<evidence type="ECO:0000256" key="17">
    <source>
        <dbReference type="SAM" id="MobiDB-lite"/>
    </source>
</evidence>
<feature type="region of interest" description="Disordered" evidence="17">
    <location>
        <begin position="825"/>
        <end position="910"/>
    </location>
</feature>
<dbReference type="SUPFAM" id="SSF51445">
    <property type="entry name" value="(Trans)glycosidases"/>
    <property type="match status" value="1"/>
</dbReference>
<keyword evidence="12" id="KW-0458">Lysosome</keyword>
<organism evidence="20 21">
    <name type="scientific">Adineta ricciae</name>
    <name type="common">Rotifer</name>
    <dbReference type="NCBI Taxonomy" id="249248"/>
    <lineage>
        <taxon>Eukaryota</taxon>
        <taxon>Metazoa</taxon>
        <taxon>Spiralia</taxon>
        <taxon>Gnathifera</taxon>
        <taxon>Rotifera</taxon>
        <taxon>Eurotatoria</taxon>
        <taxon>Bdelloidea</taxon>
        <taxon>Adinetida</taxon>
        <taxon>Adinetidae</taxon>
        <taxon>Adineta</taxon>
    </lineage>
</organism>
<dbReference type="InterPro" id="IPR008979">
    <property type="entry name" value="Galactose-bd-like_sf"/>
</dbReference>
<dbReference type="EMBL" id="CAJNOR010000487">
    <property type="protein sequence ID" value="CAF0928720.1"/>
    <property type="molecule type" value="Genomic_DNA"/>
</dbReference>
<gene>
    <name evidence="20" type="ORF">XAT740_LOCUS9452</name>
</gene>
<dbReference type="FunFam" id="2.60.120.260:FF:000060">
    <property type="entry name" value="Probable beta-mannosidase"/>
    <property type="match status" value="1"/>
</dbReference>
<dbReference type="Gene3D" id="2.60.120.260">
    <property type="entry name" value="Galactose-binding domain-like"/>
    <property type="match status" value="1"/>
</dbReference>
<keyword evidence="11" id="KW-0508">mRNA splicing</keyword>
<dbReference type="FunFam" id="1.10.10.440:FF:000002">
    <property type="entry name" value="pre-mRNA-processing factor 40 homolog A isoform X1"/>
    <property type="match status" value="1"/>
</dbReference>
<feature type="domain" description="FF" evidence="19">
    <location>
        <begin position="243"/>
        <end position="297"/>
    </location>
</feature>